<dbReference type="Pfam" id="PF01425">
    <property type="entry name" value="Amidase"/>
    <property type="match status" value="1"/>
</dbReference>
<dbReference type="InterPro" id="IPR036928">
    <property type="entry name" value="AS_sf"/>
</dbReference>
<evidence type="ECO:0000256" key="1">
    <source>
        <dbReference type="PIRSR" id="PIRSR001221-1"/>
    </source>
</evidence>
<dbReference type="InParanoid" id="A0A158NQM0"/>
<dbReference type="OrthoDB" id="6428749at2759"/>
<dbReference type="STRING" id="12957.A0A158NQM0"/>
<dbReference type="EMBL" id="ADTU01023403">
    <property type="status" value="NOT_ANNOTATED_CDS"/>
    <property type="molecule type" value="Genomic_DNA"/>
</dbReference>
<dbReference type="PIRSF" id="PIRSF001221">
    <property type="entry name" value="Amidase_fungi"/>
    <property type="match status" value="1"/>
</dbReference>
<reference evidence="4" key="1">
    <citation type="journal article" date="2011" name="PLoS Genet.">
        <title>The genome sequence of the leaf-cutter ant Atta cephalotes reveals insights into its obligate symbiotic lifestyle.</title>
        <authorList>
            <person name="Suen G."/>
            <person name="Teiling C."/>
            <person name="Li L."/>
            <person name="Holt C."/>
            <person name="Abouheif E."/>
            <person name="Bornberg-Bauer E."/>
            <person name="Bouffard P."/>
            <person name="Caldera E.J."/>
            <person name="Cash E."/>
            <person name="Cavanaugh A."/>
            <person name="Denas O."/>
            <person name="Elhaik E."/>
            <person name="Fave M.J."/>
            <person name="Gadau J."/>
            <person name="Gibson J.D."/>
            <person name="Graur D."/>
            <person name="Grubbs K.J."/>
            <person name="Hagen D.E."/>
            <person name="Harkins T.T."/>
            <person name="Helmkampf M."/>
            <person name="Hu H."/>
            <person name="Johnson B.R."/>
            <person name="Kim J."/>
            <person name="Marsh S.E."/>
            <person name="Moeller J.A."/>
            <person name="Munoz-Torres M.C."/>
            <person name="Murphy M.C."/>
            <person name="Naughton M.C."/>
            <person name="Nigam S."/>
            <person name="Overson R."/>
            <person name="Rajakumar R."/>
            <person name="Reese J.T."/>
            <person name="Scott J.J."/>
            <person name="Smith C.R."/>
            <person name="Tao S."/>
            <person name="Tsutsui N.D."/>
            <person name="Viljakainen L."/>
            <person name="Wissler L."/>
            <person name="Yandell M.D."/>
            <person name="Zimmer F."/>
            <person name="Taylor J."/>
            <person name="Slater S.C."/>
            <person name="Clifton S.W."/>
            <person name="Warren W.C."/>
            <person name="Elsik C.G."/>
            <person name="Smith C.D."/>
            <person name="Weinstock G.M."/>
            <person name="Gerardo N.M."/>
            <person name="Currie C.R."/>
        </authorList>
    </citation>
    <scope>NUCLEOTIDE SEQUENCE [LARGE SCALE GENOMIC DNA]</scope>
</reference>
<dbReference type="InterPro" id="IPR023631">
    <property type="entry name" value="Amidase_dom"/>
</dbReference>
<evidence type="ECO:0000259" key="2">
    <source>
        <dbReference type="Pfam" id="PF01425"/>
    </source>
</evidence>
<dbReference type="KEGG" id="acep:105623035"/>
<dbReference type="FunCoup" id="A0A158NQM0">
    <property type="interactions" value="707"/>
</dbReference>
<proteinExistence type="predicted"/>
<feature type="domain" description="Amidase" evidence="2">
    <location>
        <begin position="73"/>
        <end position="513"/>
    </location>
</feature>
<dbReference type="AlphaFoldDB" id="A0A158NQM0"/>
<keyword evidence="4" id="KW-1185">Reference proteome</keyword>
<dbReference type="EnsemblMetazoa" id="XM_012204438.1">
    <property type="protein sequence ID" value="XP_012059828.1"/>
    <property type="gene ID" value="LOC105623035"/>
</dbReference>
<dbReference type="Gene3D" id="3.90.1300.10">
    <property type="entry name" value="Amidase signature (AS) domain"/>
    <property type="match status" value="1"/>
</dbReference>
<name>A0A158NQM0_ATTCE</name>
<dbReference type="eggNOG" id="KOG1212">
    <property type="taxonomic scope" value="Eukaryota"/>
</dbReference>
<dbReference type="PANTHER" id="PTHR43372">
    <property type="entry name" value="FATTY-ACID AMIDE HYDROLASE"/>
    <property type="match status" value="1"/>
</dbReference>
<evidence type="ECO:0000313" key="4">
    <source>
        <dbReference type="Proteomes" id="UP000005205"/>
    </source>
</evidence>
<dbReference type="PANTHER" id="PTHR43372:SF4">
    <property type="entry name" value="FATTY-ACID AMIDE HYDROLASE 2"/>
    <property type="match status" value="1"/>
</dbReference>
<protein>
    <recommendedName>
        <fullName evidence="2">Amidase domain-containing protein</fullName>
    </recommendedName>
</protein>
<dbReference type="Proteomes" id="UP000005205">
    <property type="component" value="Unassembled WGS sequence"/>
</dbReference>
<feature type="active site" description="Charge relay system" evidence="1">
    <location>
        <position position="211"/>
    </location>
</feature>
<reference evidence="3" key="2">
    <citation type="submission" date="2016-04" db="UniProtKB">
        <authorList>
            <consortium name="EnsemblMetazoa"/>
        </authorList>
    </citation>
    <scope>IDENTIFICATION</scope>
</reference>
<feature type="active site" description="Acyl-ester intermediate" evidence="1">
    <location>
        <position position="235"/>
    </location>
</feature>
<accession>A0A158NQM0</accession>
<gene>
    <name evidence="3" type="primary">105623035</name>
</gene>
<dbReference type="SUPFAM" id="SSF75304">
    <property type="entry name" value="Amidase signature (AS) enzymes"/>
    <property type="match status" value="1"/>
</dbReference>
<feature type="active site" description="Charge relay system" evidence="1">
    <location>
        <position position="136"/>
    </location>
</feature>
<evidence type="ECO:0000313" key="3">
    <source>
        <dbReference type="EnsemblMetazoa" id="XP_012059828.1"/>
    </source>
</evidence>
<sequence>MSVEEQTRHRMQIQQILGVCHRLVELIVRGISLLVAFVRGPAQSQPPIKDLTLLHSTTTLALKIRNRQLTSEDVVSSYIERIKEIQPILNCVVAECFEEALKEARKCDELLKSQDAPSVEFLAKEKPLFGIPFTTKDCIAVKNMQQTAGLVIRKNTVVDRDAEVIRLIRSVGAIPLALTNVSELAMWWESSNCLFGITKNPYNTRHIVGGSSGGEGCIQAAAGSPFGIGSDIGGSIRMPAFFNGIFGHKPTKGIVSNDGQYPSAHGDDQEQLLAIGPMCRFAQDLTLILKIIADKNADLLKLNQKVDISKIKLYYMEDDGGQYLISPVDLEIKAVMKRVINYFEKAHKVKATKVNIKKLKKSIALWLANMSCKKEEDFSYELTNRKGQLNVWLEIIKWMLFMSNHTLVALVTAIFEKCGLKHGSEKHVRLMQQSKDLYQEFKDILGEDGVFLYPTHPTAAPMHHEPLCKPFNFSYTAIINVLGLPATACPLGLNKQGLPIGLQIVAGLYQDHLSLAVAEELERGFGGWVPPAIIA</sequence>
<dbReference type="InterPro" id="IPR052739">
    <property type="entry name" value="FAAH2"/>
</dbReference>
<organism evidence="3 4">
    <name type="scientific">Atta cephalotes</name>
    <name type="common">Leafcutter ant</name>
    <dbReference type="NCBI Taxonomy" id="12957"/>
    <lineage>
        <taxon>Eukaryota</taxon>
        <taxon>Metazoa</taxon>
        <taxon>Ecdysozoa</taxon>
        <taxon>Arthropoda</taxon>
        <taxon>Hexapoda</taxon>
        <taxon>Insecta</taxon>
        <taxon>Pterygota</taxon>
        <taxon>Neoptera</taxon>
        <taxon>Endopterygota</taxon>
        <taxon>Hymenoptera</taxon>
        <taxon>Apocrita</taxon>
        <taxon>Aculeata</taxon>
        <taxon>Formicoidea</taxon>
        <taxon>Formicidae</taxon>
        <taxon>Myrmicinae</taxon>
        <taxon>Atta</taxon>
    </lineage>
</organism>
<dbReference type="GO" id="GO:0012505">
    <property type="term" value="C:endomembrane system"/>
    <property type="evidence" value="ECO:0007669"/>
    <property type="project" value="TreeGrafter"/>
</dbReference>